<gene>
    <name evidence="2" type="ORF">PPSIR1_06803</name>
</gene>
<feature type="region of interest" description="Disordered" evidence="1">
    <location>
        <begin position="23"/>
        <end position="48"/>
    </location>
</feature>
<feature type="region of interest" description="Disordered" evidence="1">
    <location>
        <begin position="861"/>
        <end position="906"/>
    </location>
</feature>
<dbReference type="AntiFam" id="ANF00007">
    <property type="entry name" value="Shadow ORF (opposite clpB)"/>
</dbReference>
<comment type="caution">
    <text evidence="2">The sequence shown here is derived from an EMBL/GenBank/DDBJ whole genome shotgun (WGS) entry which is preliminary data.</text>
</comment>
<evidence type="ECO:0000256" key="1">
    <source>
        <dbReference type="SAM" id="MobiDB-lite"/>
    </source>
</evidence>
<reference evidence="2 3" key="1">
    <citation type="submission" date="2007-06" db="EMBL/GenBank/DDBJ databases">
        <authorList>
            <person name="Shimkets L."/>
            <person name="Ferriera S."/>
            <person name="Johnson J."/>
            <person name="Kravitz S."/>
            <person name="Beeson K."/>
            <person name="Sutton G."/>
            <person name="Rogers Y.-H."/>
            <person name="Friedman R."/>
            <person name="Frazier M."/>
            <person name="Venter J.C."/>
        </authorList>
    </citation>
    <scope>NUCLEOTIDE SEQUENCE [LARGE SCALE GENOMIC DNA]</scope>
    <source>
        <strain evidence="2 3">SIR-1</strain>
    </source>
</reference>
<accession>A6GDL4</accession>
<name>A6GDL4_9BACT</name>
<sequence length="906" mass="93300">MDHAIDAVEQLGGEELAHRLGDVQEHGPAARPRVSAEAHGRAPARAEVGGHDQHGVAEVRDLAGGVGQPAVVEELERQVEHRGRGLLDLVEEHDGEGLGADRRGQHALGLEAIADQPGRRVGHVVLAHVQADQPGLVAEQVLGEGLGHLRLARAGGAGEQEHAVGAAGVAQPGLDADDQIADDLDGLVLAHDLGRERGRDGLGVEGALRGQEQLGHARALGQQGDELPGPDLLAPAVAVFGLGRAHQHLVDEQAIDALGADPVARGQGADQLEGLAGVGRARVERAGELVDRAVHPGVEAAPAGQLEGAGLVDEHAHGRGRVGGLDVHGGEGVGEVAGVGLELLVLLRGALADQGQLAAGEGAAEEVGEAAVVLLGLADASPGVDVVDVEQQFLGVGLLEQLDAALLPLAQVAHARDDAPAADLPHVVDAVEVLVGGPAVGVEDVEDQAVQQRGLADARGADEQHRGLALAAQQLAQLLAVGLSGHAGAQLVLAGLVGQVGAQVVEQADAGRAPPGPDARHLRALGLALEAAEQGRGLAAEADQAQVLAALGAQPVELRAEQLGLGPRALEHDLGQLGQAPALVGGVGEPLARAQRVVGDVQHAIGADGAGLEDERHAAGEALLARARAHGQVELDQGQLAPADQLQLGERPGLGVLDALAAVGHEAVAELGQVASAVLDLVGAKADAPPGRGVADLALEHGHAQVHAHDSSSPRWAASTKGVNSSSSTEAHRSSGNRAMPQGHRLPVTRPASVKCRRRGVASSSSRRRALSTLRASMPQLVTVSVCRMWRTSMCAERALSLSRSRSLALVLGAPLSLLGWTWRGENWTRPSWLEKMAPAWRPWTRRSRFRHRRLPIRELSPATASRSARSSRRSQWGVRGGPHLRSVGHFAAALSPGPSGPERSP</sequence>
<dbReference type="eggNOG" id="ENOG5030U67">
    <property type="taxonomic scope" value="Bacteria"/>
</dbReference>
<dbReference type="Proteomes" id="UP000005801">
    <property type="component" value="Unassembled WGS sequence"/>
</dbReference>
<organism evidence="2 3">
    <name type="scientific">Plesiocystis pacifica SIR-1</name>
    <dbReference type="NCBI Taxonomy" id="391625"/>
    <lineage>
        <taxon>Bacteria</taxon>
        <taxon>Pseudomonadati</taxon>
        <taxon>Myxococcota</taxon>
        <taxon>Polyangia</taxon>
        <taxon>Nannocystales</taxon>
        <taxon>Nannocystaceae</taxon>
        <taxon>Plesiocystis</taxon>
    </lineage>
</organism>
<proteinExistence type="predicted"/>
<evidence type="ECO:0000313" key="3">
    <source>
        <dbReference type="Proteomes" id="UP000005801"/>
    </source>
</evidence>
<feature type="region of interest" description="Disordered" evidence="1">
    <location>
        <begin position="702"/>
        <end position="745"/>
    </location>
</feature>
<protein>
    <submittedName>
        <fullName evidence="2">63 kDa protein</fullName>
    </submittedName>
</protein>
<evidence type="ECO:0000313" key="2">
    <source>
        <dbReference type="EMBL" id="EDM76057.1"/>
    </source>
</evidence>
<keyword evidence="3" id="KW-1185">Reference proteome</keyword>
<feature type="compositionally biased region" description="Basic and acidic residues" evidence="1">
    <location>
        <begin position="702"/>
        <end position="712"/>
    </location>
</feature>
<dbReference type="EMBL" id="ABCS01000074">
    <property type="protein sequence ID" value="EDM76057.1"/>
    <property type="molecule type" value="Genomic_DNA"/>
</dbReference>
<dbReference type="AlphaFoldDB" id="A6GDL4"/>
<feature type="compositionally biased region" description="Polar residues" evidence="1">
    <location>
        <begin position="721"/>
        <end position="737"/>
    </location>
</feature>